<dbReference type="GO" id="GO:0006355">
    <property type="term" value="P:regulation of DNA-templated transcription"/>
    <property type="evidence" value="ECO:0007669"/>
    <property type="project" value="InterPro"/>
</dbReference>
<dbReference type="Gene3D" id="1.10.10.10">
    <property type="entry name" value="Winged helix-like DNA-binding domain superfamily/Winged helix DNA-binding domain"/>
    <property type="match status" value="1"/>
</dbReference>
<name>A0A3R8U6U6_9BURK</name>
<dbReference type="Proteomes" id="UP000269265">
    <property type="component" value="Unassembled WGS sequence"/>
</dbReference>
<proteinExistence type="predicted"/>
<dbReference type="InterPro" id="IPR000792">
    <property type="entry name" value="Tscrpt_reg_LuxR_C"/>
</dbReference>
<sequence length="394" mass="44031">MQSAREFDDLMASLYEAALQPSFWAEALSRLSRWVGGADLCHVLGWDVQDGSALFHLDVSPIYDADALLGHDHLYFGTYRAMDPRMSLLERPLARSAVADHQFLESDFVSRSEFYQDYLMGIKRVRWSAGARLYRDDLLCFDLAIERVHDRPPFSPADLSRLDQVIGHLRRALLLYWRMVERDMHHALSARCVNTVDHGLIALDSFGRIVSMNARGEAMLRNGRYVLQKEGLLLAASAVESRGLRAAFDQVVHAEVASSLRLFGLRSKADDDQGSCAVMLVRAPVARPATKAGSWFSSCAHVICLLSCQSDERSPNAYQLMDLFGLTAGEGRVARLLARGLTAEECAHELGLSVNTLRTHIKAVVQKSGARSLADLYRCLARLPSARYPQDHRR</sequence>
<feature type="domain" description="HTH luxR-type" evidence="4">
    <location>
        <begin position="323"/>
        <end position="380"/>
    </location>
</feature>
<keyword evidence="6" id="KW-1185">Reference proteome</keyword>
<keyword evidence="1" id="KW-0805">Transcription regulation</keyword>
<evidence type="ECO:0000259" key="4">
    <source>
        <dbReference type="SMART" id="SM00421"/>
    </source>
</evidence>
<evidence type="ECO:0000256" key="1">
    <source>
        <dbReference type="ARBA" id="ARBA00023015"/>
    </source>
</evidence>
<dbReference type="InterPro" id="IPR036388">
    <property type="entry name" value="WH-like_DNA-bd_sf"/>
</dbReference>
<dbReference type="AlphaFoldDB" id="A0A3R8U6U6"/>
<reference evidence="5 6" key="1">
    <citation type="submission" date="2018-12" db="EMBL/GenBank/DDBJ databases">
        <title>The whole draft genome of Aquabacterium sp. SJQ9.</title>
        <authorList>
            <person name="Sun L."/>
            <person name="Gao X."/>
            <person name="Chen W."/>
            <person name="Huang K."/>
        </authorList>
    </citation>
    <scope>NUCLEOTIDE SEQUENCE [LARGE SCALE GENOMIC DNA]</scope>
    <source>
        <strain evidence="5 6">SJQ9</strain>
    </source>
</reference>
<evidence type="ECO:0000256" key="2">
    <source>
        <dbReference type="ARBA" id="ARBA00023125"/>
    </source>
</evidence>
<dbReference type="SMART" id="SM00421">
    <property type="entry name" value="HTH_LUXR"/>
    <property type="match status" value="1"/>
</dbReference>
<dbReference type="PRINTS" id="PR00038">
    <property type="entry name" value="HTHLUXR"/>
</dbReference>
<dbReference type="Pfam" id="PF00196">
    <property type="entry name" value="GerE"/>
    <property type="match status" value="1"/>
</dbReference>
<comment type="caution">
    <text evidence="5">The sequence shown here is derived from an EMBL/GenBank/DDBJ whole genome shotgun (WGS) entry which is preliminary data.</text>
</comment>
<evidence type="ECO:0000256" key="3">
    <source>
        <dbReference type="ARBA" id="ARBA00023163"/>
    </source>
</evidence>
<keyword evidence="3" id="KW-0804">Transcription</keyword>
<evidence type="ECO:0000313" key="5">
    <source>
        <dbReference type="EMBL" id="RRS05893.1"/>
    </source>
</evidence>
<dbReference type="PANTHER" id="PTHR44688:SF16">
    <property type="entry name" value="DNA-BINDING TRANSCRIPTIONAL ACTIVATOR DEVR_DOSR"/>
    <property type="match status" value="1"/>
</dbReference>
<dbReference type="PANTHER" id="PTHR44688">
    <property type="entry name" value="DNA-BINDING TRANSCRIPTIONAL ACTIVATOR DEVR_DOSR"/>
    <property type="match status" value="1"/>
</dbReference>
<dbReference type="RefSeq" id="WP_125241800.1">
    <property type="nucleotide sequence ID" value="NZ_RSED01000002.1"/>
</dbReference>
<accession>A0A3R8U6U6</accession>
<dbReference type="SUPFAM" id="SSF46894">
    <property type="entry name" value="C-terminal effector domain of the bipartite response regulators"/>
    <property type="match status" value="1"/>
</dbReference>
<organism evidence="5 6">
    <name type="scientific">Aquabacterium soli</name>
    <dbReference type="NCBI Taxonomy" id="2493092"/>
    <lineage>
        <taxon>Bacteria</taxon>
        <taxon>Pseudomonadati</taxon>
        <taxon>Pseudomonadota</taxon>
        <taxon>Betaproteobacteria</taxon>
        <taxon>Burkholderiales</taxon>
        <taxon>Aquabacterium</taxon>
    </lineage>
</organism>
<evidence type="ECO:0000313" key="6">
    <source>
        <dbReference type="Proteomes" id="UP000269265"/>
    </source>
</evidence>
<dbReference type="EMBL" id="RSED01000002">
    <property type="protein sequence ID" value="RRS05893.1"/>
    <property type="molecule type" value="Genomic_DNA"/>
</dbReference>
<dbReference type="CDD" id="cd06170">
    <property type="entry name" value="LuxR_C_like"/>
    <property type="match status" value="1"/>
</dbReference>
<dbReference type="GO" id="GO:0003677">
    <property type="term" value="F:DNA binding"/>
    <property type="evidence" value="ECO:0007669"/>
    <property type="project" value="UniProtKB-KW"/>
</dbReference>
<keyword evidence="2" id="KW-0238">DNA-binding</keyword>
<protein>
    <submittedName>
        <fullName evidence="5">LuxR family transcriptional regulator</fullName>
    </submittedName>
</protein>
<gene>
    <name evidence="5" type="ORF">EIP75_03265</name>
</gene>
<dbReference type="InterPro" id="IPR016032">
    <property type="entry name" value="Sig_transdc_resp-reg_C-effctor"/>
</dbReference>
<dbReference type="OrthoDB" id="9150154at2"/>